<feature type="transmembrane region" description="Helical" evidence="7">
    <location>
        <begin position="85"/>
        <end position="110"/>
    </location>
</feature>
<keyword evidence="2" id="KW-1003">Cell membrane</keyword>
<dbReference type="InterPro" id="IPR036938">
    <property type="entry name" value="PAP2/HPO_sf"/>
</dbReference>
<evidence type="ECO:0000256" key="2">
    <source>
        <dbReference type="ARBA" id="ARBA00022475"/>
    </source>
</evidence>
<dbReference type="Gene3D" id="1.20.144.10">
    <property type="entry name" value="Phosphatidic acid phosphatase type 2/haloperoxidase"/>
    <property type="match status" value="1"/>
</dbReference>
<name>A0A484H6U9_9ZZZZ</name>
<evidence type="ECO:0000256" key="1">
    <source>
        <dbReference type="ARBA" id="ARBA00004651"/>
    </source>
</evidence>
<accession>A0A484H6U9</accession>
<dbReference type="GO" id="GO:0005886">
    <property type="term" value="C:plasma membrane"/>
    <property type="evidence" value="ECO:0007669"/>
    <property type="project" value="UniProtKB-SubCell"/>
</dbReference>
<gene>
    <name evidence="9" type="ORF">RIEGSTA812A_PEG_1272</name>
</gene>
<feature type="domain" description="Phosphatidic acid phosphatase type 2/haloperoxidase" evidence="8">
    <location>
        <begin position="29"/>
        <end position="141"/>
    </location>
</feature>
<dbReference type="Pfam" id="PF01569">
    <property type="entry name" value="PAP2"/>
    <property type="match status" value="1"/>
</dbReference>
<dbReference type="SMART" id="SM00014">
    <property type="entry name" value="acidPPc"/>
    <property type="match status" value="1"/>
</dbReference>
<organism evidence="9">
    <name type="scientific">invertebrate metagenome</name>
    <dbReference type="NCBI Taxonomy" id="1711999"/>
    <lineage>
        <taxon>unclassified sequences</taxon>
        <taxon>metagenomes</taxon>
        <taxon>organismal metagenomes</taxon>
    </lineage>
</organism>
<keyword evidence="3 7" id="KW-0812">Transmembrane</keyword>
<comment type="subcellular location">
    <subcellularLocation>
        <location evidence="1">Cell membrane</location>
        <topology evidence="1">Multi-pass membrane protein</topology>
    </subcellularLocation>
</comment>
<keyword evidence="6 7" id="KW-0472">Membrane</keyword>
<evidence type="ECO:0000313" key="9">
    <source>
        <dbReference type="EMBL" id="VBB69799.1"/>
    </source>
</evidence>
<evidence type="ECO:0000256" key="7">
    <source>
        <dbReference type="SAM" id="Phobius"/>
    </source>
</evidence>
<dbReference type="PANTHER" id="PTHR14969:SF62">
    <property type="entry name" value="DECAPRENYLPHOSPHORYL-5-PHOSPHORIBOSE PHOSPHATASE RV3807C-RELATED"/>
    <property type="match status" value="1"/>
</dbReference>
<evidence type="ECO:0000259" key="8">
    <source>
        <dbReference type="SMART" id="SM00014"/>
    </source>
</evidence>
<dbReference type="EMBL" id="LR026963">
    <property type="protein sequence ID" value="VBB69799.1"/>
    <property type="molecule type" value="Genomic_DNA"/>
</dbReference>
<dbReference type="AlphaFoldDB" id="A0A484H6U9"/>
<proteinExistence type="predicted"/>
<dbReference type="PANTHER" id="PTHR14969">
    <property type="entry name" value="SPHINGOSINE-1-PHOSPHATE PHOSPHOHYDROLASE"/>
    <property type="match status" value="1"/>
</dbReference>
<evidence type="ECO:0000256" key="4">
    <source>
        <dbReference type="ARBA" id="ARBA00022801"/>
    </source>
</evidence>
<sequence length="149" mass="16799">MAFLLWHLQARHADGTRRQLLFARSRAALWLLTALLCSGLLVAGLKIVFGRARPRLLFEQGFYGFDFFSGLDWTKQSFPSGHSQTIWVAMTVLAVLWPNCRLAFIVVGGLVSTSRVVTTVHYLSDVVMGTFLGIACTVLLRNLFYHRDH</sequence>
<evidence type="ECO:0000256" key="6">
    <source>
        <dbReference type="ARBA" id="ARBA00023136"/>
    </source>
</evidence>
<keyword evidence="5 7" id="KW-1133">Transmembrane helix</keyword>
<reference evidence="9" key="1">
    <citation type="submission" date="2018-10" db="EMBL/GenBank/DDBJ databases">
        <authorList>
            <person name="Gruber-Vodicka H."/>
            <person name="Jaeckle O."/>
        </authorList>
    </citation>
    <scope>NUCLEOTIDE SEQUENCE</scope>
</reference>
<feature type="transmembrane region" description="Helical" evidence="7">
    <location>
        <begin position="122"/>
        <end position="144"/>
    </location>
</feature>
<dbReference type="InterPro" id="IPR000326">
    <property type="entry name" value="PAP2/HPO"/>
</dbReference>
<keyword evidence="4" id="KW-0378">Hydrolase</keyword>
<dbReference type="SUPFAM" id="SSF48317">
    <property type="entry name" value="Acid phosphatase/Vanadium-dependent haloperoxidase"/>
    <property type="match status" value="1"/>
</dbReference>
<feature type="transmembrane region" description="Helical" evidence="7">
    <location>
        <begin position="27"/>
        <end position="49"/>
    </location>
</feature>
<evidence type="ECO:0000256" key="3">
    <source>
        <dbReference type="ARBA" id="ARBA00022692"/>
    </source>
</evidence>
<protein>
    <submittedName>
        <fullName evidence="9">Phosphoesterase PA-phosphatase related</fullName>
    </submittedName>
</protein>
<evidence type="ECO:0000256" key="5">
    <source>
        <dbReference type="ARBA" id="ARBA00022989"/>
    </source>
</evidence>
<dbReference type="GO" id="GO:0016787">
    <property type="term" value="F:hydrolase activity"/>
    <property type="evidence" value="ECO:0007669"/>
    <property type="project" value="UniProtKB-KW"/>
</dbReference>